<keyword evidence="3" id="KW-0804">Transcription</keyword>
<dbReference type="SUPFAM" id="SSF47413">
    <property type="entry name" value="lambda repressor-like DNA-binding domains"/>
    <property type="match status" value="1"/>
</dbReference>
<protein>
    <submittedName>
        <fullName evidence="5">Phage repressor protein C, contains Cro/C1-type HTH and peptisase s24 domains</fullName>
    </submittedName>
</protein>
<dbReference type="OrthoDB" id="7011085at2"/>
<evidence type="ECO:0000313" key="6">
    <source>
        <dbReference type="Proteomes" id="UP000199517"/>
    </source>
</evidence>
<dbReference type="InterPro" id="IPR036286">
    <property type="entry name" value="LexA/Signal_pep-like_sf"/>
</dbReference>
<dbReference type="Proteomes" id="UP000199517">
    <property type="component" value="Unassembled WGS sequence"/>
</dbReference>
<dbReference type="Pfam" id="PF13560">
    <property type="entry name" value="HTH_31"/>
    <property type="match status" value="1"/>
</dbReference>
<dbReference type="AlphaFoldDB" id="A0A1I1XQW1"/>
<dbReference type="EMBL" id="FOMQ01000014">
    <property type="protein sequence ID" value="SFE09719.1"/>
    <property type="molecule type" value="Genomic_DNA"/>
</dbReference>
<dbReference type="Pfam" id="PF00717">
    <property type="entry name" value="Peptidase_S24"/>
    <property type="match status" value="1"/>
</dbReference>
<reference evidence="6" key="1">
    <citation type="submission" date="2016-10" db="EMBL/GenBank/DDBJ databases">
        <authorList>
            <person name="Varghese N."/>
            <person name="Submissions S."/>
        </authorList>
    </citation>
    <scope>NUCLEOTIDE SEQUENCE [LARGE SCALE GENOMIC DNA]</scope>
    <source>
        <strain evidence="6">DSM 7481</strain>
    </source>
</reference>
<dbReference type="SMART" id="SM00530">
    <property type="entry name" value="HTH_XRE"/>
    <property type="match status" value="1"/>
</dbReference>
<dbReference type="PROSITE" id="PS50943">
    <property type="entry name" value="HTH_CROC1"/>
    <property type="match status" value="1"/>
</dbReference>
<evidence type="ECO:0000256" key="3">
    <source>
        <dbReference type="ARBA" id="ARBA00023163"/>
    </source>
</evidence>
<dbReference type="STRING" id="32040.SAMN04489710_11463"/>
<evidence type="ECO:0000259" key="4">
    <source>
        <dbReference type="PROSITE" id="PS50943"/>
    </source>
</evidence>
<keyword evidence="6" id="KW-1185">Reference proteome</keyword>
<dbReference type="InterPro" id="IPR001387">
    <property type="entry name" value="Cro/C1-type_HTH"/>
</dbReference>
<dbReference type="CDD" id="cd06529">
    <property type="entry name" value="S24_LexA-like"/>
    <property type="match status" value="1"/>
</dbReference>
<dbReference type="Gene3D" id="2.10.109.10">
    <property type="entry name" value="Umud Fragment, subunit A"/>
    <property type="match status" value="1"/>
</dbReference>
<dbReference type="SUPFAM" id="SSF51306">
    <property type="entry name" value="LexA/Signal peptidase"/>
    <property type="match status" value="1"/>
</dbReference>
<dbReference type="Gene3D" id="1.10.260.40">
    <property type="entry name" value="lambda repressor-like DNA-binding domains"/>
    <property type="match status" value="1"/>
</dbReference>
<dbReference type="PANTHER" id="PTHR40661:SF3">
    <property type="entry name" value="FELS-1 PROPHAGE TRANSCRIPTIONAL REGULATOR"/>
    <property type="match status" value="1"/>
</dbReference>
<proteinExistence type="predicted"/>
<dbReference type="CDD" id="cd00093">
    <property type="entry name" value="HTH_XRE"/>
    <property type="match status" value="1"/>
</dbReference>
<dbReference type="InterPro" id="IPR015927">
    <property type="entry name" value="Peptidase_S24_S26A/B/C"/>
</dbReference>
<keyword evidence="2" id="KW-0238">DNA-binding</keyword>
<dbReference type="InterPro" id="IPR039418">
    <property type="entry name" value="LexA-like"/>
</dbReference>
<accession>A0A1I1XQW1</accession>
<evidence type="ECO:0000256" key="2">
    <source>
        <dbReference type="ARBA" id="ARBA00023125"/>
    </source>
</evidence>
<dbReference type="PANTHER" id="PTHR40661">
    <property type="match status" value="1"/>
</dbReference>
<organism evidence="5 6">
    <name type="scientific">Paracidovorax konjaci</name>
    <dbReference type="NCBI Taxonomy" id="32040"/>
    <lineage>
        <taxon>Bacteria</taxon>
        <taxon>Pseudomonadati</taxon>
        <taxon>Pseudomonadota</taxon>
        <taxon>Betaproteobacteria</taxon>
        <taxon>Burkholderiales</taxon>
        <taxon>Comamonadaceae</taxon>
        <taxon>Paracidovorax</taxon>
    </lineage>
</organism>
<evidence type="ECO:0000256" key="1">
    <source>
        <dbReference type="ARBA" id="ARBA00023015"/>
    </source>
</evidence>
<keyword evidence="1" id="KW-0805">Transcription regulation</keyword>
<feature type="domain" description="HTH cro/C1-type" evidence="4">
    <location>
        <begin position="10"/>
        <end position="63"/>
    </location>
</feature>
<dbReference type="InterPro" id="IPR010982">
    <property type="entry name" value="Lambda_DNA-bd_dom_sf"/>
</dbReference>
<evidence type="ECO:0000313" key="5">
    <source>
        <dbReference type="EMBL" id="SFE09719.1"/>
    </source>
</evidence>
<sequence length="222" mass="24131">MQSNNFSARLREERERIGLSQAALAEAGGVKKLAQHTYEKGDRSPSSDYLLRVADAGVDVSYLFTGSRSLTGPTPPPASDEDAISLPLLSATGSMGPGTDFTPEDVILGRVPVSRHWLSVNLPRSRPEALQLVHAYGDSMGDTLRSGDFAIVDTDYTVADVSGVYVLQANGQLYIKRVSRLLDGRHEITSDNPNVRTVEVLDGSQPVRICGRVVFGWNGRRF</sequence>
<dbReference type="GO" id="GO:0003677">
    <property type="term" value="F:DNA binding"/>
    <property type="evidence" value="ECO:0007669"/>
    <property type="project" value="UniProtKB-KW"/>
</dbReference>
<name>A0A1I1XQW1_9BURK</name>
<gene>
    <name evidence="5" type="ORF">SAMN04489710_11463</name>
</gene>